<comment type="caution">
    <text evidence="1">The sequence shown here is derived from an EMBL/GenBank/DDBJ whole genome shotgun (WGS) entry which is preliminary data.</text>
</comment>
<evidence type="ECO:0000313" key="1">
    <source>
        <dbReference type="EMBL" id="KRG65176.1"/>
    </source>
</evidence>
<dbReference type="EMBL" id="LDJI01000009">
    <property type="protein sequence ID" value="KRG65176.1"/>
    <property type="molecule type" value="Genomic_DNA"/>
</dbReference>
<dbReference type="PATRIC" id="fig|405444.3.peg.3718"/>
<accession>A0A0R0CJR1</accession>
<name>A0A0R0CJR1_9GAMM</name>
<dbReference type="Proteomes" id="UP000050864">
    <property type="component" value="Unassembled WGS sequence"/>
</dbReference>
<dbReference type="RefSeq" id="WP_057632552.1">
    <property type="nucleotide sequence ID" value="NZ_LDJI01000009.1"/>
</dbReference>
<evidence type="ECO:0000313" key="2">
    <source>
        <dbReference type="Proteomes" id="UP000050864"/>
    </source>
</evidence>
<dbReference type="STRING" id="405444.ABB26_05040"/>
<keyword evidence="2" id="KW-1185">Reference proteome</keyword>
<organism evidence="1 2">
    <name type="scientific">Stenotrophomonas humi</name>
    <dbReference type="NCBI Taxonomy" id="405444"/>
    <lineage>
        <taxon>Bacteria</taxon>
        <taxon>Pseudomonadati</taxon>
        <taxon>Pseudomonadota</taxon>
        <taxon>Gammaproteobacteria</taxon>
        <taxon>Lysobacterales</taxon>
        <taxon>Lysobacteraceae</taxon>
        <taxon>Stenotrophomonas</taxon>
    </lineage>
</organism>
<dbReference type="AlphaFoldDB" id="A0A0R0CJR1"/>
<reference evidence="1 2" key="1">
    <citation type="submission" date="2015-05" db="EMBL/GenBank/DDBJ databases">
        <title>Genome sequencing and analysis of members of genus Stenotrophomonas.</title>
        <authorList>
            <person name="Patil P.P."/>
            <person name="Midha S."/>
            <person name="Patil P.B."/>
        </authorList>
    </citation>
    <scope>NUCLEOTIDE SEQUENCE [LARGE SCALE GENOMIC DNA]</scope>
    <source>
        <strain evidence="1 2">DSM 18929</strain>
    </source>
</reference>
<gene>
    <name evidence="1" type="ORF">ABB26_05040</name>
</gene>
<protein>
    <submittedName>
        <fullName evidence="1">Uncharacterized protein</fullName>
    </submittedName>
</protein>
<proteinExistence type="predicted"/>
<dbReference type="OrthoDB" id="7270370at2"/>
<sequence length="158" mass="17836">MSDLDYIVNRVVGPGLALLPTKMDTDKARLMLLAIGLQESRFEHRRQIGGPARGFWQFEKGGGVRGVLTHQASKWIAIVVCRERGVDPTEAAVYPALEKDDLLACAFARLLLYTDPRPLPAPGYVAAAWDYYIRNWRPGKPHRQTWDALYTQAWEAVQ</sequence>